<proteinExistence type="predicted"/>
<dbReference type="Gene3D" id="3.40.50.150">
    <property type="entry name" value="Vaccinia Virus protein VP39"/>
    <property type="match status" value="1"/>
</dbReference>
<dbReference type="EMBL" id="HG712561">
    <property type="protein sequence ID" value="CDJ51033.1"/>
    <property type="molecule type" value="Genomic_DNA"/>
</dbReference>
<dbReference type="AlphaFoldDB" id="U6LP43"/>
<organism evidence="1 2">
    <name type="scientific">Eimeria brunetti</name>
    <dbReference type="NCBI Taxonomy" id="51314"/>
    <lineage>
        <taxon>Eukaryota</taxon>
        <taxon>Sar</taxon>
        <taxon>Alveolata</taxon>
        <taxon>Apicomplexa</taxon>
        <taxon>Conoidasida</taxon>
        <taxon>Coccidia</taxon>
        <taxon>Eucoccidiorida</taxon>
        <taxon>Eimeriorina</taxon>
        <taxon>Eimeriidae</taxon>
        <taxon>Eimeria</taxon>
    </lineage>
</organism>
<accession>U6LP43</accession>
<dbReference type="VEuPathDB" id="ToxoDB:EBH_0038540"/>
<evidence type="ECO:0000313" key="1">
    <source>
        <dbReference type="EMBL" id="CDJ51033.1"/>
    </source>
</evidence>
<dbReference type="SUPFAM" id="SSF53335">
    <property type="entry name" value="S-adenosyl-L-methionine-dependent methyltransferases"/>
    <property type="match status" value="1"/>
</dbReference>
<dbReference type="Proteomes" id="UP000030750">
    <property type="component" value="Unassembled WGS sequence"/>
</dbReference>
<keyword evidence="2" id="KW-1185">Reference proteome</keyword>
<dbReference type="InterPro" id="IPR029063">
    <property type="entry name" value="SAM-dependent_MTases_sf"/>
</dbReference>
<reference evidence="1" key="1">
    <citation type="submission" date="2013-10" db="EMBL/GenBank/DDBJ databases">
        <title>Genomic analysis of the causative agents of coccidiosis in chickens.</title>
        <authorList>
            <person name="Reid A.J."/>
            <person name="Blake D."/>
            <person name="Billington K."/>
            <person name="Browne H."/>
            <person name="Dunn M."/>
            <person name="Hung S."/>
            <person name="Kawahara F."/>
            <person name="Miranda-Saavedra D."/>
            <person name="Mourier T."/>
            <person name="Nagra H."/>
            <person name="Otto T.D."/>
            <person name="Rawlings N."/>
            <person name="Sanchez A."/>
            <person name="Sanders M."/>
            <person name="Subramaniam C."/>
            <person name="Tay Y."/>
            <person name="Dear P."/>
            <person name="Doerig C."/>
            <person name="Gruber A."/>
            <person name="Parkinson J."/>
            <person name="Shirley M."/>
            <person name="Wan K.L."/>
            <person name="Berriman M."/>
            <person name="Tomley F."/>
            <person name="Pain A."/>
        </authorList>
    </citation>
    <scope>NUCLEOTIDE SEQUENCE [LARGE SCALE GENOMIC DNA]</scope>
    <source>
        <strain evidence="1">Houghton</strain>
    </source>
</reference>
<sequence length="73" mass="8714">MTRYACLEHWEERYKKDPEPFDWFNKYPALKPFLLSAGLEEGHDILMLGCGTSRFDLCYICIRPCSYVYGYVY</sequence>
<protein>
    <submittedName>
        <fullName evidence="1">Uncharacterized protein</fullName>
    </submittedName>
</protein>
<name>U6LP43_9EIME</name>
<reference evidence="1" key="2">
    <citation type="submission" date="2013-10" db="EMBL/GenBank/DDBJ databases">
        <authorList>
            <person name="Aslett M."/>
        </authorList>
    </citation>
    <scope>NUCLEOTIDE SEQUENCE [LARGE SCALE GENOMIC DNA]</scope>
    <source>
        <strain evidence="1">Houghton</strain>
    </source>
</reference>
<evidence type="ECO:0000313" key="2">
    <source>
        <dbReference type="Proteomes" id="UP000030750"/>
    </source>
</evidence>
<dbReference type="OrthoDB" id="411785at2759"/>
<gene>
    <name evidence="1" type="ORF">EBH_0038540</name>
</gene>